<evidence type="ECO:0000313" key="2">
    <source>
        <dbReference type="Proteomes" id="UP000238261"/>
    </source>
</evidence>
<protein>
    <submittedName>
        <fullName evidence="1">Protein kleA</fullName>
    </submittedName>
</protein>
<dbReference type="RefSeq" id="WP_104558931.1">
    <property type="nucleotide sequence ID" value="NZ_CP043477.1"/>
</dbReference>
<dbReference type="Proteomes" id="UP000238261">
    <property type="component" value="Unassembled WGS sequence"/>
</dbReference>
<name>A0A2S7EQT4_9XANT</name>
<evidence type="ECO:0000313" key="1">
    <source>
        <dbReference type="EMBL" id="PPU95483.1"/>
    </source>
</evidence>
<sequence>MNKAPIMPWVDQLAGAPATDFPARRDQIAVVMNEAAALTEQATGLLNKAAELRAKAYYAALSLEGDAKGKWGYEEVEQAKRRADW</sequence>
<organism evidence="1 2">
    <name type="scientific">Xanthomonas hyacinthi</name>
    <dbReference type="NCBI Taxonomy" id="56455"/>
    <lineage>
        <taxon>Bacteria</taxon>
        <taxon>Pseudomonadati</taxon>
        <taxon>Pseudomonadota</taxon>
        <taxon>Gammaproteobacteria</taxon>
        <taxon>Lysobacterales</taxon>
        <taxon>Lysobacteraceae</taxon>
        <taxon>Xanthomonas</taxon>
    </lineage>
</organism>
<dbReference type="EMBL" id="MDEG01000027">
    <property type="protein sequence ID" value="PPU95483.1"/>
    <property type="molecule type" value="Genomic_DNA"/>
</dbReference>
<dbReference type="Pfam" id="PF17383">
    <property type="entry name" value="kleA_kleC"/>
    <property type="match status" value="1"/>
</dbReference>
<keyword evidence="2" id="KW-1185">Reference proteome</keyword>
<proteinExistence type="predicted"/>
<dbReference type="InterPro" id="IPR035338">
    <property type="entry name" value="KleA/KleC-like"/>
</dbReference>
<reference evidence="2" key="1">
    <citation type="submission" date="2016-08" db="EMBL/GenBank/DDBJ databases">
        <authorList>
            <person name="Merda D."/>
            <person name="Briand M."/>
            <person name="Taghouti G."/>
            <person name="Carrere S."/>
            <person name="Gouzy J."/>
            <person name="Portier P."/>
            <person name="Jacques M.-A."/>
            <person name="Fischer-Le Saux M."/>
        </authorList>
    </citation>
    <scope>NUCLEOTIDE SEQUENCE [LARGE SCALE GENOMIC DNA]</scope>
    <source>
        <strain evidence="2">CFBP1156</strain>
    </source>
</reference>
<dbReference type="AlphaFoldDB" id="A0A2S7EQT4"/>
<accession>A0A2S7EQT4</accession>
<dbReference type="OrthoDB" id="8481735at2"/>
<gene>
    <name evidence="1" type="ORF">XhyaCFBP1156_18545</name>
</gene>
<comment type="caution">
    <text evidence="1">The sequence shown here is derived from an EMBL/GenBank/DDBJ whole genome shotgun (WGS) entry which is preliminary data.</text>
</comment>